<dbReference type="Proteomes" id="UP000828251">
    <property type="component" value="Unassembled WGS sequence"/>
</dbReference>
<dbReference type="EMBL" id="JAIQCV010000011">
    <property type="protein sequence ID" value="KAH1045708.1"/>
    <property type="molecule type" value="Genomic_DNA"/>
</dbReference>
<dbReference type="PANTHER" id="PTHR33116">
    <property type="entry name" value="REVERSE TRANSCRIPTASE ZINC-BINDING DOMAIN-CONTAINING PROTEIN-RELATED-RELATED"/>
    <property type="match status" value="1"/>
</dbReference>
<protein>
    <recommendedName>
        <fullName evidence="3">Reverse transcriptase zinc-binding domain-containing protein</fullName>
    </recommendedName>
</protein>
<evidence type="ECO:0000313" key="1">
    <source>
        <dbReference type="EMBL" id="KAH1045708.1"/>
    </source>
</evidence>
<name>A0A9D3ZKQ5_9ROSI</name>
<accession>A0A9D3ZKQ5</accession>
<sequence>MGCFLLPKSVCVEMDQIIAKFWWQKGYGKRGIHWCSWNILCDLKEFGGLSFRNFLKFNLAPLTKQGWKLITNPKTLLAQMLKAKYYPNFDFLNSELGNLPSYTWKNIWAAKGLLQLGLCWRVGTGRHIKIKIDVWAPVSENLHVHPMVREQNIVWVADLIDSNTRS</sequence>
<reference evidence="1 2" key="1">
    <citation type="journal article" date="2021" name="Plant Biotechnol. J.">
        <title>Multi-omics assisted identification of the key and species-specific regulatory components of drought-tolerant mechanisms in Gossypium stocksii.</title>
        <authorList>
            <person name="Yu D."/>
            <person name="Ke L."/>
            <person name="Zhang D."/>
            <person name="Wu Y."/>
            <person name="Sun Y."/>
            <person name="Mei J."/>
            <person name="Sun J."/>
            <person name="Sun Y."/>
        </authorList>
    </citation>
    <scope>NUCLEOTIDE SEQUENCE [LARGE SCALE GENOMIC DNA]</scope>
    <source>
        <strain evidence="2">cv. E1</strain>
        <tissue evidence="1">Leaf</tissue>
    </source>
</reference>
<gene>
    <name evidence="1" type="ORF">J1N35_036492</name>
</gene>
<keyword evidence="2" id="KW-1185">Reference proteome</keyword>
<dbReference type="OrthoDB" id="998808at2759"/>
<evidence type="ECO:0000313" key="2">
    <source>
        <dbReference type="Proteomes" id="UP000828251"/>
    </source>
</evidence>
<comment type="caution">
    <text evidence="1">The sequence shown here is derived from an EMBL/GenBank/DDBJ whole genome shotgun (WGS) entry which is preliminary data.</text>
</comment>
<dbReference type="AlphaFoldDB" id="A0A9D3ZKQ5"/>
<dbReference type="PANTHER" id="PTHR33116:SF86">
    <property type="entry name" value="REVERSE TRANSCRIPTASE DOMAIN-CONTAINING PROTEIN"/>
    <property type="match status" value="1"/>
</dbReference>
<proteinExistence type="predicted"/>
<evidence type="ECO:0008006" key="3">
    <source>
        <dbReference type="Google" id="ProtNLM"/>
    </source>
</evidence>
<organism evidence="1 2">
    <name type="scientific">Gossypium stocksii</name>
    <dbReference type="NCBI Taxonomy" id="47602"/>
    <lineage>
        <taxon>Eukaryota</taxon>
        <taxon>Viridiplantae</taxon>
        <taxon>Streptophyta</taxon>
        <taxon>Embryophyta</taxon>
        <taxon>Tracheophyta</taxon>
        <taxon>Spermatophyta</taxon>
        <taxon>Magnoliopsida</taxon>
        <taxon>eudicotyledons</taxon>
        <taxon>Gunneridae</taxon>
        <taxon>Pentapetalae</taxon>
        <taxon>rosids</taxon>
        <taxon>malvids</taxon>
        <taxon>Malvales</taxon>
        <taxon>Malvaceae</taxon>
        <taxon>Malvoideae</taxon>
        <taxon>Gossypium</taxon>
    </lineage>
</organism>